<dbReference type="GO" id="GO:0051287">
    <property type="term" value="F:NAD binding"/>
    <property type="evidence" value="ECO:0007669"/>
    <property type="project" value="InterPro"/>
</dbReference>
<evidence type="ECO:0000256" key="1">
    <source>
        <dbReference type="ARBA" id="ARBA00005854"/>
    </source>
</evidence>
<evidence type="ECO:0000313" key="6">
    <source>
        <dbReference type="EMBL" id="PTL60240.1"/>
    </source>
</evidence>
<dbReference type="EMBL" id="PYYB01000001">
    <property type="protein sequence ID" value="PTL60240.1"/>
    <property type="molecule type" value="Genomic_DNA"/>
</dbReference>
<evidence type="ECO:0000313" key="7">
    <source>
        <dbReference type="Proteomes" id="UP000240739"/>
    </source>
</evidence>
<dbReference type="OrthoDB" id="9793626at2"/>
<dbReference type="PROSITE" id="PS00671">
    <property type="entry name" value="D_2_HYDROXYACID_DH_3"/>
    <property type="match status" value="1"/>
</dbReference>
<dbReference type="Gene3D" id="3.40.50.720">
    <property type="entry name" value="NAD(P)-binding Rossmann-like Domain"/>
    <property type="match status" value="2"/>
</dbReference>
<dbReference type="GO" id="GO:0016618">
    <property type="term" value="F:hydroxypyruvate reductase [NAD(P)H] activity"/>
    <property type="evidence" value="ECO:0007669"/>
    <property type="project" value="TreeGrafter"/>
</dbReference>
<dbReference type="GO" id="GO:0030267">
    <property type="term" value="F:glyoxylate reductase (NADPH) activity"/>
    <property type="evidence" value="ECO:0007669"/>
    <property type="project" value="TreeGrafter"/>
</dbReference>
<comment type="caution">
    <text evidence="6">The sequence shown here is derived from an EMBL/GenBank/DDBJ whole genome shotgun (WGS) entry which is preliminary data.</text>
</comment>
<dbReference type="SUPFAM" id="SSF52283">
    <property type="entry name" value="Formate/glycerate dehydrogenase catalytic domain-like"/>
    <property type="match status" value="1"/>
</dbReference>
<protein>
    <submittedName>
        <fullName evidence="6">D-glycerate dehydrogenase</fullName>
    </submittedName>
</protein>
<dbReference type="Pfam" id="PF00389">
    <property type="entry name" value="2-Hacid_dh"/>
    <property type="match status" value="1"/>
</dbReference>
<keyword evidence="7" id="KW-1185">Reference proteome</keyword>
<evidence type="ECO:0000259" key="5">
    <source>
        <dbReference type="Pfam" id="PF02826"/>
    </source>
</evidence>
<evidence type="ECO:0000256" key="3">
    <source>
        <dbReference type="RuleBase" id="RU003719"/>
    </source>
</evidence>
<dbReference type="InterPro" id="IPR006140">
    <property type="entry name" value="D-isomer_DH_NAD-bd"/>
</dbReference>
<dbReference type="Pfam" id="PF02826">
    <property type="entry name" value="2-Hacid_dh_C"/>
    <property type="match status" value="1"/>
</dbReference>
<gene>
    <name evidence="6" type="ORF">C7Y72_11620</name>
</gene>
<organism evidence="6 7">
    <name type="scientific">Paraconexibacter algicola</name>
    <dbReference type="NCBI Taxonomy" id="2133960"/>
    <lineage>
        <taxon>Bacteria</taxon>
        <taxon>Bacillati</taxon>
        <taxon>Actinomycetota</taxon>
        <taxon>Thermoleophilia</taxon>
        <taxon>Solirubrobacterales</taxon>
        <taxon>Paraconexibacteraceae</taxon>
        <taxon>Paraconexibacter</taxon>
    </lineage>
</organism>
<dbReference type="PANTHER" id="PTHR10996">
    <property type="entry name" value="2-HYDROXYACID DEHYDROGENASE-RELATED"/>
    <property type="match status" value="1"/>
</dbReference>
<dbReference type="InterPro" id="IPR036291">
    <property type="entry name" value="NAD(P)-bd_dom_sf"/>
</dbReference>
<dbReference type="PANTHER" id="PTHR10996:SF277">
    <property type="entry name" value="GLYOXYLATE REDUCTASE_HYDROXYPYRUVATE REDUCTASE"/>
    <property type="match status" value="1"/>
</dbReference>
<name>A0A2T4ULX7_9ACTN</name>
<comment type="similarity">
    <text evidence="1 3">Belongs to the D-isomer specific 2-hydroxyacid dehydrogenase family.</text>
</comment>
<dbReference type="InterPro" id="IPR050223">
    <property type="entry name" value="D-isomer_2-hydroxyacid_DH"/>
</dbReference>
<dbReference type="GO" id="GO:0005829">
    <property type="term" value="C:cytosol"/>
    <property type="evidence" value="ECO:0007669"/>
    <property type="project" value="TreeGrafter"/>
</dbReference>
<dbReference type="Proteomes" id="UP000240739">
    <property type="component" value="Unassembled WGS sequence"/>
</dbReference>
<proteinExistence type="inferred from homology"/>
<reference evidence="6 7" key="1">
    <citation type="submission" date="2018-03" db="EMBL/GenBank/DDBJ databases">
        <title>Aquarubrobacter algicola gen. nov., sp. nov., a novel actinobacterium isolated from shallow eutrophic lake during the end of cyanobacterial harmful algal blooms.</title>
        <authorList>
            <person name="Chun S.J."/>
        </authorList>
    </citation>
    <scope>NUCLEOTIDE SEQUENCE [LARGE SCALE GENOMIC DNA]</scope>
    <source>
        <strain evidence="6 7">Seoho-28</strain>
    </source>
</reference>
<accession>A0A2T4ULX7</accession>
<evidence type="ECO:0000259" key="4">
    <source>
        <dbReference type="Pfam" id="PF00389"/>
    </source>
</evidence>
<dbReference type="SUPFAM" id="SSF51735">
    <property type="entry name" value="NAD(P)-binding Rossmann-fold domains"/>
    <property type="match status" value="1"/>
</dbReference>
<dbReference type="AlphaFoldDB" id="A0A2T4ULX7"/>
<dbReference type="InterPro" id="IPR029753">
    <property type="entry name" value="D-isomer_DH_CS"/>
</dbReference>
<dbReference type="InterPro" id="IPR006139">
    <property type="entry name" value="D-isomer_2_OHA_DH_cat_dom"/>
</dbReference>
<evidence type="ECO:0000256" key="2">
    <source>
        <dbReference type="ARBA" id="ARBA00023002"/>
    </source>
</evidence>
<sequence>MALVAVTRRLPGDALDRLVAAGHELRVWPGPLPPSATELRALVAGAEGLLCLLTDRVDDALLDAAPGLRAVANYAVGVDNVDLDATARRGIPVGNTPDVLTDATADLTMALLLAAARGLPDAAAAVRRPGGWRTWEPAGWLGLELRGARLVLVGGAGRIGRAVHERAAAFGMDVLPVGRGDDLHAAAARADVVSLHCPLTERTRGLVDAALLRRLPQGALLVNTARGALVDQDALAAALHDGHLGAAALDVTDPEPLPHDHPLLDAPNLLVLPHVGSATHAARGRMADRAVDNLLAALDGRPMPYPADRR</sequence>
<feature type="domain" description="D-isomer specific 2-hydroxyacid dehydrogenase NAD-binding" evidence="5">
    <location>
        <begin position="109"/>
        <end position="276"/>
    </location>
</feature>
<keyword evidence="2 3" id="KW-0560">Oxidoreductase</keyword>
<dbReference type="CDD" id="cd05301">
    <property type="entry name" value="GDH"/>
    <property type="match status" value="1"/>
</dbReference>
<feature type="domain" description="D-isomer specific 2-hydroxyacid dehydrogenase catalytic" evidence="4">
    <location>
        <begin position="4"/>
        <end position="305"/>
    </location>
</feature>
<dbReference type="RefSeq" id="WP_107568885.1">
    <property type="nucleotide sequence ID" value="NZ_PYYB01000001.1"/>
</dbReference>